<dbReference type="SUPFAM" id="SSF55729">
    <property type="entry name" value="Acyl-CoA N-acyltransferases (Nat)"/>
    <property type="match status" value="1"/>
</dbReference>
<reference evidence="2 3" key="1">
    <citation type="submission" date="2014-07" db="EMBL/GenBank/DDBJ databases">
        <title>Methanogenic archaea and the global carbon cycle.</title>
        <authorList>
            <person name="Henriksen J.R."/>
            <person name="Luke J."/>
            <person name="Reinhart S."/>
            <person name="Benedict M.N."/>
            <person name="Youngblut N.D."/>
            <person name="Metcalf M.E."/>
            <person name="Whitaker R.J."/>
            <person name="Metcalf W.W."/>
        </authorList>
    </citation>
    <scope>NUCLEOTIDE SEQUENCE [LARGE SCALE GENOMIC DNA]</scope>
    <source>
        <strain evidence="2 3">C2J</strain>
    </source>
</reference>
<dbReference type="InterPro" id="IPR016181">
    <property type="entry name" value="Acyl_CoA_acyltransferase"/>
</dbReference>
<dbReference type="Proteomes" id="UP000033123">
    <property type="component" value="Chromosome"/>
</dbReference>
<dbReference type="STRING" id="1434118.MSSAC_0396"/>
<feature type="domain" description="N-acetyltransferase" evidence="1">
    <location>
        <begin position="1"/>
        <end position="90"/>
    </location>
</feature>
<dbReference type="RefSeq" id="WP_052727152.1">
    <property type="nucleotide sequence ID" value="NZ_CP009508.1"/>
</dbReference>
<organism evidence="2 3">
    <name type="scientific">Methanosarcina siciliae C2J</name>
    <dbReference type="NCBI Taxonomy" id="1434118"/>
    <lineage>
        <taxon>Archaea</taxon>
        <taxon>Methanobacteriati</taxon>
        <taxon>Methanobacteriota</taxon>
        <taxon>Stenosarchaea group</taxon>
        <taxon>Methanomicrobia</taxon>
        <taxon>Methanosarcinales</taxon>
        <taxon>Methanosarcinaceae</taxon>
        <taxon>Methanosarcina</taxon>
    </lineage>
</organism>
<proteinExistence type="predicted"/>
<evidence type="ECO:0000313" key="3">
    <source>
        <dbReference type="Proteomes" id="UP000033123"/>
    </source>
</evidence>
<evidence type="ECO:0000259" key="1">
    <source>
        <dbReference type="PROSITE" id="PS51186"/>
    </source>
</evidence>
<keyword evidence="2" id="KW-0808">Transferase</keyword>
<dbReference type="InterPro" id="IPR000182">
    <property type="entry name" value="GNAT_dom"/>
</dbReference>
<protein>
    <submittedName>
        <fullName evidence="2">GCN5-related N-acetyltransferase</fullName>
    </submittedName>
</protein>
<dbReference type="EMBL" id="CP009508">
    <property type="protein sequence ID" value="AKB34986.1"/>
    <property type="molecule type" value="Genomic_DNA"/>
</dbReference>
<sequence length="104" mass="11587">MKTSGKKPKFVPELSLDLVAVRPEFRKRGIGGTLIREGLVACLLPGYDSVVIVLGHPEYYPKFGFEPAVKWRIKEPLGAPADAFMVLELREGDLKRCRRDCGVS</sequence>
<dbReference type="PATRIC" id="fig|1434118.4.peg.511"/>
<dbReference type="CDD" id="cd04301">
    <property type="entry name" value="NAT_SF"/>
    <property type="match status" value="1"/>
</dbReference>
<dbReference type="HOGENOM" id="CLU_081840_4_0_2"/>
<dbReference type="Gene3D" id="3.40.630.30">
    <property type="match status" value="1"/>
</dbReference>
<dbReference type="AlphaFoldDB" id="A0A0E3LC66"/>
<dbReference type="GO" id="GO:0016747">
    <property type="term" value="F:acyltransferase activity, transferring groups other than amino-acyl groups"/>
    <property type="evidence" value="ECO:0007669"/>
    <property type="project" value="InterPro"/>
</dbReference>
<dbReference type="KEGG" id="msj:MSSAC_0396"/>
<evidence type="ECO:0000313" key="2">
    <source>
        <dbReference type="EMBL" id="AKB34986.1"/>
    </source>
</evidence>
<dbReference type="GeneID" id="24869939"/>
<gene>
    <name evidence="2" type="ORF">MSSAC_0396</name>
</gene>
<name>A0A0E3LC66_9EURY</name>
<dbReference type="PROSITE" id="PS51186">
    <property type="entry name" value="GNAT"/>
    <property type="match status" value="1"/>
</dbReference>
<accession>A0A0E3LC66</accession>